<dbReference type="InterPro" id="IPR015943">
    <property type="entry name" value="WD40/YVTN_repeat-like_dom_sf"/>
</dbReference>
<organism evidence="2 3">
    <name type="scientific">Dyadobacter fermentans (strain ATCC 700827 / DSM 18053 / CIP 107007 / KCTC 52180 / NS114)</name>
    <dbReference type="NCBI Taxonomy" id="471854"/>
    <lineage>
        <taxon>Bacteria</taxon>
        <taxon>Pseudomonadati</taxon>
        <taxon>Bacteroidota</taxon>
        <taxon>Cytophagia</taxon>
        <taxon>Cytophagales</taxon>
        <taxon>Spirosomataceae</taxon>
        <taxon>Dyadobacter</taxon>
    </lineage>
</organism>
<evidence type="ECO:0000259" key="1">
    <source>
        <dbReference type="Pfam" id="PF14339"/>
    </source>
</evidence>
<dbReference type="eggNOG" id="COG3386">
    <property type="taxonomic scope" value="Bacteria"/>
</dbReference>
<reference evidence="2 3" key="1">
    <citation type="journal article" date="2009" name="Stand. Genomic Sci.">
        <title>Complete genome sequence of Dyadobacter fermentans type strain (NS114).</title>
        <authorList>
            <person name="Lang E."/>
            <person name="Lapidus A."/>
            <person name="Chertkov O."/>
            <person name="Brettin T."/>
            <person name="Detter J.C."/>
            <person name="Han C."/>
            <person name="Copeland A."/>
            <person name="Glavina Del Rio T."/>
            <person name="Nolan M."/>
            <person name="Chen F."/>
            <person name="Lucas S."/>
            <person name="Tice H."/>
            <person name="Cheng J.F."/>
            <person name="Land M."/>
            <person name="Hauser L."/>
            <person name="Chang Y.J."/>
            <person name="Jeffries C.D."/>
            <person name="Kopitz M."/>
            <person name="Bruce D."/>
            <person name="Goodwin L."/>
            <person name="Pitluck S."/>
            <person name="Ovchinnikova G."/>
            <person name="Pati A."/>
            <person name="Ivanova N."/>
            <person name="Mavrommatis K."/>
            <person name="Chen A."/>
            <person name="Palaniappan K."/>
            <person name="Chain P."/>
            <person name="Bristow J."/>
            <person name="Eisen J.A."/>
            <person name="Markowitz V."/>
            <person name="Hugenholtz P."/>
            <person name="Goker M."/>
            <person name="Rohde M."/>
            <person name="Kyrpides N.C."/>
            <person name="Klenk H.P."/>
        </authorList>
    </citation>
    <scope>NUCLEOTIDE SEQUENCE [LARGE SCALE GENOMIC DNA]</scope>
    <source>
        <strain evidence="3">ATCC 700827 / DSM 18053 / CIP 107007 / KCTC 52180 / NS114</strain>
    </source>
</reference>
<accession>C6VXF7</accession>
<dbReference type="SUPFAM" id="SSF50998">
    <property type="entry name" value="Quinoprotein alcohol dehydrogenase-like"/>
    <property type="match status" value="1"/>
</dbReference>
<proteinExistence type="predicted"/>
<dbReference type="Proteomes" id="UP000002011">
    <property type="component" value="Chromosome"/>
</dbReference>
<dbReference type="InterPro" id="IPR011047">
    <property type="entry name" value="Quinoprotein_ADH-like_sf"/>
</dbReference>
<evidence type="ECO:0000313" key="2">
    <source>
        <dbReference type="EMBL" id="ACT93300.1"/>
    </source>
</evidence>
<protein>
    <recommendedName>
        <fullName evidence="1">DUF4394 domain-containing protein</fullName>
    </recommendedName>
</protein>
<dbReference type="STRING" id="471854.Dfer_2077"/>
<dbReference type="Gene3D" id="2.130.10.10">
    <property type="entry name" value="YVTN repeat-like/Quinoprotein amine dehydrogenase"/>
    <property type="match status" value="1"/>
</dbReference>
<feature type="domain" description="DUF4394" evidence="1">
    <location>
        <begin position="301"/>
        <end position="511"/>
    </location>
</feature>
<dbReference type="InterPro" id="IPR025507">
    <property type="entry name" value="DUF4394"/>
</dbReference>
<dbReference type="Pfam" id="PF14339">
    <property type="entry name" value="DUF4394"/>
    <property type="match status" value="2"/>
</dbReference>
<evidence type="ECO:0000313" key="3">
    <source>
        <dbReference type="Proteomes" id="UP000002011"/>
    </source>
</evidence>
<dbReference type="HOGENOM" id="CLU_036386_0_0_10"/>
<keyword evidence="3" id="KW-1185">Reference proteome</keyword>
<gene>
    <name evidence="2" type="ordered locus">Dfer_2077</name>
</gene>
<name>C6VXF7_DYAFD</name>
<feature type="domain" description="DUF4394" evidence="1">
    <location>
        <begin position="52"/>
        <end position="285"/>
    </location>
</feature>
<dbReference type="RefSeq" id="WP_015811552.1">
    <property type="nucleotide sequence ID" value="NC_013037.1"/>
</dbReference>
<dbReference type="EMBL" id="CP001619">
    <property type="protein sequence ID" value="ACT93300.1"/>
    <property type="molecule type" value="Genomic_DNA"/>
</dbReference>
<dbReference type="KEGG" id="dfe:Dfer_2077"/>
<dbReference type="PROSITE" id="PS51257">
    <property type="entry name" value="PROKAR_LIPOPROTEIN"/>
    <property type="match status" value="1"/>
</dbReference>
<dbReference type="AlphaFoldDB" id="C6VXF7"/>
<sequence>MKLLDLRLRPVLAIIALVLSISIISCEDHRVPPTGPSLPDRIFYALSDNNQLHEINIRSTATPIRSFAVTGLVEGDMLKGIDFRPATGQLYAISSMNNLYHINVKTGDKEGAATRIGMAPIAATLNGQVGFDFNPTVDRIRVVSTTAQNLRLHPETGAVLTGDSQLNGYPNPMIGAVAYTNSRAGVTAAPAGAGTTLYDIDASTDMLYIQNPPNPGTLVPVGPLGLNIQEVGGFDISPDMNPSDVYPIASVKFGDKWELDYVDLTTGKLQKLGDFPANVNIIGIAIPSLPVAYALTDSGMLKIFNPQNGTEFGTKMITPIPGVTLHGIDLRPVNGRLYAIGSDSKIYGIDLGTGAATELVSLKLPDNTPVMLSGMHFGVDFNPVADRLRVVSDNGQNLRIDVSNGVTTVDQPLKIGMSGPTPFVTAVAYTNSSAGAATTTLFDIDSQSNTLYVQSPPNNGVLIDAKPLSADVAPHIGFDIGNVSGKGYAIFTVGANTSFYTVDLATGAIMHQFPYSGPVKGLAVGFGL</sequence>